<reference evidence="2 3" key="1">
    <citation type="submission" date="2017-03" db="EMBL/GenBank/DDBJ databases">
        <title>Genome Survey of Euroglyphus maynei.</title>
        <authorList>
            <person name="Arlian L.G."/>
            <person name="Morgan M.S."/>
            <person name="Rider S.D."/>
        </authorList>
    </citation>
    <scope>NUCLEOTIDE SEQUENCE [LARGE SCALE GENOMIC DNA]</scope>
    <source>
        <strain evidence="2">Arlian Lab</strain>
        <tissue evidence="2">Whole body</tissue>
    </source>
</reference>
<feature type="compositionally biased region" description="Low complexity" evidence="1">
    <location>
        <begin position="228"/>
        <end position="238"/>
    </location>
</feature>
<proteinExistence type="predicted"/>
<feature type="non-terminal residue" evidence="2">
    <location>
        <position position="262"/>
    </location>
</feature>
<protein>
    <submittedName>
        <fullName evidence="2">Uncharacterized protein</fullName>
    </submittedName>
</protein>
<evidence type="ECO:0000256" key="1">
    <source>
        <dbReference type="SAM" id="MobiDB-lite"/>
    </source>
</evidence>
<feature type="compositionally biased region" description="Polar residues" evidence="1">
    <location>
        <begin position="149"/>
        <end position="160"/>
    </location>
</feature>
<evidence type="ECO:0000313" key="3">
    <source>
        <dbReference type="Proteomes" id="UP000194236"/>
    </source>
</evidence>
<evidence type="ECO:0000313" key="2">
    <source>
        <dbReference type="EMBL" id="OTF80108.1"/>
    </source>
</evidence>
<dbReference type="AlphaFoldDB" id="A0A1Y3BJM5"/>
<feature type="compositionally biased region" description="Polar residues" evidence="1">
    <location>
        <begin position="181"/>
        <end position="194"/>
    </location>
</feature>
<feature type="compositionally biased region" description="Pro residues" evidence="1">
    <location>
        <begin position="218"/>
        <end position="227"/>
    </location>
</feature>
<name>A0A1Y3BJM5_EURMA</name>
<dbReference type="Proteomes" id="UP000194236">
    <property type="component" value="Unassembled WGS sequence"/>
</dbReference>
<feature type="region of interest" description="Disordered" evidence="1">
    <location>
        <begin position="1"/>
        <end position="32"/>
    </location>
</feature>
<feature type="region of interest" description="Disordered" evidence="1">
    <location>
        <begin position="178"/>
        <end position="262"/>
    </location>
</feature>
<feature type="compositionally biased region" description="Low complexity" evidence="1">
    <location>
        <begin position="206"/>
        <end position="217"/>
    </location>
</feature>
<gene>
    <name evidence="2" type="ORF">BLA29_008670</name>
</gene>
<accession>A0A1Y3BJM5</accession>
<feature type="compositionally biased region" description="Low complexity" evidence="1">
    <location>
        <begin position="1"/>
        <end position="17"/>
    </location>
</feature>
<feature type="region of interest" description="Disordered" evidence="1">
    <location>
        <begin position="67"/>
        <end position="130"/>
    </location>
</feature>
<feature type="compositionally biased region" description="Polar residues" evidence="1">
    <location>
        <begin position="241"/>
        <end position="251"/>
    </location>
</feature>
<feature type="compositionally biased region" description="Low complexity" evidence="1">
    <location>
        <begin position="72"/>
        <end position="86"/>
    </location>
</feature>
<organism evidence="2 3">
    <name type="scientific">Euroglyphus maynei</name>
    <name type="common">Mayne's house dust mite</name>
    <dbReference type="NCBI Taxonomy" id="6958"/>
    <lineage>
        <taxon>Eukaryota</taxon>
        <taxon>Metazoa</taxon>
        <taxon>Ecdysozoa</taxon>
        <taxon>Arthropoda</taxon>
        <taxon>Chelicerata</taxon>
        <taxon>Arachnida</taxon>
        <taxon>Acari</taxon>
        <taxon>Acariformes</taxon>
        <taxon>Sarcoptiformes</taxon>
        <taxon>Astigmata</taxon>
        <taxon>Psoroptidia</taxon>
        <taxon>Analgoidea</taxon>
        <taxon>Pyroglyphidae</taxon>
        <taxon>Pyroglyphinae</taxon>
        <taxon>Euroglyphus</taxon>
    </lineage>
</organism>
<dbReference type="EMBL" id="MUJZ01019889">
    <property type="protein sequence ID" value="OTF80108.1"/>
    <property type="molecule type" value="Genomic_DNA"/>
</dbReference>
<comment type="caution">
    <text evidence="2">The sequence shown here is derived from an EMBL/GenBank/DDBJ whole genome shotgun (WGS) entry which is preliminary data.</text>
</comment>
<feature type="compositionally biased region" description="Polar residues" evidence="1">
    <location>
        <begin position="87"/>
        <end position="98"/>
    </location>
</feature>
<sequence length="262" mass="30311">MNNSNNNRMNSFKNNTSTGDDNNHWNHSSNRRSQALDEFDRRFNELKLKYPELTTTSSLRSKMFEPTTAATQQHNHYQQPQQPPSQENVPNDNSTQQSHYRDPIADFMNDSRFNHPHHHQSRFPDMNPSSFFRSRFPETRFHHHDTFFNDPNDTMNNDGQQPKVHHIPIQIESRAAGPANSLRSQSNNVEQSPLPSVPSDADHHQQQQAQHVNQQPPQYTPPAPPSLPTQFQPQQQIPIKNEQSFTRSSASPRMVRSVPIQI</sequence>
<feature type="region of interest" description="Disordered" evidence="1">
    <location>
        <begin position="143"/>
        <end position="162"/>
    </location>
</feature>
<keyword evidence="3" id="KW-1185">Reference proteome</keyword>